<name>A0A174MUP2_FLAPL</name>
<dbReference type="Proteomes" id="UP000095746">
    <property type="component" value="Unassembled WGS sequence"/>
</dbReference>
<dbReference type="Pfam" id="PF02368">
    <property type="entry name" value="Big_2"/>
    <property type="match status" value="1"/>
</dbReference>
<dbReference type="EMBL" id="CYZT01000340">
    <property type="protein sequence ID" value="CUP39156.1"/>
    <property type="molecule type" value="Genomic_DNA"/>
</dbReference>
<proteinExistence type="predicted"/>
<sequence>MDENGKVSHGSKQGSATITATMAGGVTQTCLVHNSVTSGASSSSGSGSGASGALSLNRTDFTLEAGQAFQVKVSGTSSTPTWSIGNTAVATVSGDGTVKHVGKGQTTLTCTVDGKTLTCIVRCN</sequence>
<dbReference type="SUPFAM" id="SSF49373">
    <property type="entry name" value="Invasin/intimin cell-adhesion fragments"/>
    <property type="match status" value="1"/>
</dbReference>
<gene>
    <name evidence="2" type="ORF">ERS852411_03077</name>
</gene>
<organism evidence="2 3">
    <name type="scientific">Flavonifractor plautii</name>
    <name type="common">Fusobacterium plautii</name>
    <dbReference type="NCBI Taxonomy" id="292800"/>
    <lineage>
        <taxon>Bacteria</taxon>
        <taxon>Bacillati</taxon>
        <taxon>Bacillota</taxon>
        <taxon>Clostridia</taxon>
        <taxon>Eubacteriales</taxon>
        <taxon>Oscillospiraceae</taxon>
        <taxon>Flavonifractor</taxon>
    </lineage>
</organism>
<dbReference type="InterPro" id="IPR008964">
    <property type="entry name" value="Invasin/intimin_cell_adhesion"/>
</dbReference>
<protein>
    <submittedName>
        <fullName evidence="2">Bacterial Ig-like domain (Group 2)</fullName>
    </submittedName>
</protein>
<evidence type="ECO:0000313" key="3">
    <source>
        <dbReference type="Proteomes" id="UP000095746"/>
    </source>
</evidence>
<dbReference type="Gene3D" id="2.60.40.1080">
    <property type="match status" value="1"/>
</dbReference>
<evidence type="ECO:0000259" key="1">
    <source>
        <dbReference type="Pfam" id="PF02368"/>
    </source>
</evidence>
<accession>A0A174MUP2</accession>
<evidence type="ECO:0000313" key="2">
    <source>
        <dbReference type="EMBL" id="CUP39156.1"/>
    </source>
</evidence>
<feature type="domain" description="BIG2" evidence="1">
    <location>
        <begin position="57"/>
        <end position="116"/>
    </location>
</feature>
<dbReference type="InterPro" id="IPR003343">
    <property type="entry name" value="Big_2"/>
</dbReference>
<reference evidence="2 3" key="1">
    <citation type="submission" date="2015-09" db="EMBL/GenBank/DDBJ databases">
        <authorList>
            <consortium name="Pathogen Informatics"/>
        </authorList>
    </citation>
    <scope>NUCLEOTIDE SEQUENCE [LARGE SCALE GENOMIC DNA]</scope>
    <source>
        <strain evidence="2 3">2789STDY5608854</strain>
    </source>
</reference>
<dbReference type="AlphaFoldDB" id="A0A174MUP2"/>